<dbReference type="InterPro" id="IPR036179">
    <property type="entry name" value="Ig-like_dom_sf"/>
</dbReference>
<reference evidence="4 5" key="1">
    <citation type="submission" date="2019-09" db="EMBL/GenBank/DDBJ databases">
        <title>Bird 10,000 Genomes (B10K) Project - Family phase.</title>
        <authorList>
            <person name="Zhang G."/>
        </authorList>
    </citation>
    <scope>NUCLEOTIDE SEQUENCE [LARGE SCALE GENOMIC DNA]</scope>
    <source>
        <strain evidence="4">B10K-DU-001-53</strain>
        <tissue evidence="4">Muscle</tissue>
    </source>
</reference>
<dbReference type="EMBL" id="VXAB01008634">
    <property type="protein sequence ID" value="NXJ11448.1"/>
    <property type="molecule type" value="Genomic_DNA"/>
</dbReference>
<feature type="non-terminal residue" evidence="4">
    <location>
        <position position="128"/>
    </location>
</feature>
<evidence type="ECO:0000313" key="4">
    <source>
        <dbReference type="EMBL" id="NXJ11448.1"/>
    </source>
</evidence>
<gene>
    <name evidence="4" type="primary">Ncr1</name>
    <name evidence="4" type="ORF">ODOGUJ_R13298</name>
</gene>
<dbReference type="PANTHER" id="PTHR11738">
    <property type="entry name" value="MHC CLASS I NK CELL RECEPTOR"/>
    <property type="match status" value="1"/>
</dbReference>
<dbReference type="InterPro" id="IPR013783">
    <property type="entry name" value="Ig-like_fold"/>
</dbReference>
<dbReference type="Pfam" id="PF00047">
    <property type="entry name" value="ig"/>
    <property type="match status" value="1"/>
</dbReference>
<dbReference type="Gene3D" id="2.60.40.10">
    <property type="entry name" value="Immunoglobulins"/>
    <property type="match status" value="2"/>
</dbReference>
<dbReference type="InterPro" id="IPR050412">
    <property type="entry name" value="Ig-like_Receptors_ImmuneReg"/>
</dbReference>
<keyword evidence="2" id="KW-0393">Immunoglobulin domain</keyword>
<name>A0A7K9YNV4_9GALL</name>
<sequence length="128" mass="14132">TVEFPFLNTKWSDLGVYWCQYRVLDPPGVSALSDPVELLVTDHRYPKPGISLGPEGHVRTGTNVIIRCWNQNYGGIIFLHKEGRSVPIRRQVPDVGGMATFTLFGVTPADAGSYRCSYRPGGSYVLSS</sequence>
<evidence type="ECO:0000259" key="3">
    <source>
        <dbReference type="Pfam" id="PF00047"/>
    </source>
</evidence>
<dbReference type="PANTHER" id="PTHR11738:SF186">
    <property type="entry name" value="OSTEOCLAST-ASSOCIATED IMMUNOGLOBULIN-LIKE RECEPTOR"/>
    <property type="match status" value="1"/>
</dbReference>
<evidence type="ECO:0000313" key="5">
    <source>
        <dbReference type="Proteomes" id="UP000522663"/>
    </source>
</evidence>
<dbReference type="OrthoDB" id="9119623at2759"/>
<comment type="caution">
    <text evidence="4">The sequence shown here is derived from an EMBL/GenBank/DDBJ whole genome shotgun (WGS) entry which is preliminary data.</text>
</comment>
<dbReference type="GO" id="GO:0002764">
    <property type="term" value="P:immune response-regulating signaling pathway"/>
    <property type="evidence" value="ECO:0007669"/>
    <property type="project" value="TreeGrafter"/>
</dbReference>
<feature type="domain" description="Immunoglobulin-like beta-sandwich" evidence="3">
    <location>
        <begin position="57"/>
        <end position="119"/>
    </location>
</feature>
<keyword evidence="1" id="KW-1015">Disulfide bond</keyword>
<dbReference type="Proteomes" id="UP000522663">
    <property type="component" value="Unassembled WGS sequence"/>
</dbReference>
<dbReference type="AlphaFoldDB" id="A0A7K9YNV4"/>
<dbReference type="InterPro" id="IPR013151">
    <property type="entry name" value="Immunoglobulin_dom"/>
</dbReference>
<proteinExistence type="predicted"/>
<dbReference type="SUPFAM" id="SSF48726">
    <property type="entry name" value="Immunoglobulin"/>
    <property type="match status" value="2"/>
</dbReference>
<evidence type="ECO:0000256" key="1">
    <source>
        <dbReference type="ARBA" id="ARBA00023157"/>
    </source>
</evidence>
<organism evidence="4 5">
    <name type="scientific">Odontophorus gujanensis</name>
    <name type="common">marbled wood quail</name>
    <dbReference type="NCBI Taxonomy" id="886794"/>
    <lineage>
        <taxon>Eukaryota</taxon>
        <taxon>Metazoa</taxon>
        <taxon>Chordata</taxon>
        <taxon>Craniata</taxon>
        <taxon>Vertebrata</taxon>
        <taxon>Euteleostomi</taxon>
        <taxon>Archelosauria</taxon>
        <taxon>Archosauria</taxon>
        <taxon>Dinosauria</taxon>
        <taxon>Saurischia</taxon>
        <taxon>Theropoda</taxon>
        <taxon>Coelurosauria</taxon>
        <taxon>Aves</taxon>
        <taxon>Neognathae</taxon>
        <taxon>Galloanserae</taxon>
        <taxon>Galliformes</taxon>
        <taxon>Odontophoridae</taxon>
        <taxon>Odontophorus</taxon>
    </lineage>
</organism>
<accession>A0A7K9YNV4</accession>
<protein>
    <submittedName>
        <fullName evidence="4">NCTR1 protein</fullName>
    </submittedName>
</protein>
<keyword evidence="5" id="KW-1185">Reference proteome</keyword>
<evidence type="ECO:0000256" key="2">
    <source>
        <dbReference type="ARBA" id="ARBA00023319"/>
    </source>
</evidence>
<feature type="non-terminal residue" evidence="4">
    <location>
        <position position="1"/>
    </location>
</feature>